<gene>
    <name evidence="5" type="ORF">EI555_015314</name>
</gene>
<evidence type="ECO:0000313" key="5">
    <source>
        <dbReference type="EMBL" id="TKC44018.1"/>
    </source>
</evidence>
<dbReference type="InterPro" id="IPR000504">
    <property type="entry name" value="RRM_dom"/>
</dbReference>
<feature type="compositionally biased region" description="Basic and acidic residues" evidence="2">
    <location>
        <begin position="1523"/>
        <end position="1553"/>
    </location>
</feature>
<dbReference type="EMBL" id="RWIC01000423">
    <property type="protein sequence ID" value="TKC44018.1"/>
    <property type="molecule type" value="Genomic_DNA"/>
</dbReference>
<feature type="non-terminal residue" evidence="5">
    <location>
        <position position="1"/>
    </location>
</feature>
<feature type="transmembrane region" description="Helical" evidence="3">
    <location>
        <begin position="201"/>
        <end position="226"/>
    </location>
</feature>
<dbReference type="PANTHER" id="PTHR32343:SF6">
    <property type="entry name" value="SERINE_ARGININE-RICH SPLICING FACTOR 11"/>
    <property type="match status" value="1"/>
</dbReference>
<dbReference type="PROSITE" id="PS50102">
    <property type="entry name" value="RRM"/>
    <property type="match status" value="1"/>
</dbReference>
<feature type="compositionally biased region" description="Basic and acidic residues" evidence="2">
    <location>
        <begin position="1398"/>
        <end position="1416"/>
    </location>
</feature>
<evidence type="ECO:0000256" key="3">
    <source>
        <dbReference type="SAM" id="Phobius"/>
    </source>
</evidence>
<feature type="compositionally biased region" description="Basic residues" evidence="2">
    <location>
        <begin position="1427"/>
        <end position="1443"/>
    </location>
</feature>
<organism evidence="5 6">
    <name type="scientific">Monodon monoceros</name>
    <name type="common">Narwhal</name>
    <name type="synonym">Ceratodon monodon</name>
    <dbReference type="NCBI Taxonomy" id="40151"/>
    <lineage>
        <taxon>Eukaryota</taxon>
        <taxon>Metazoa</taxon>
        <taxon>Chordata</taxon>
        <taxon>Craniata</taxon>
        <taxon>Vertebrata</taxon>
        <taxon>Euteleostomi</taxon>
        <taxon>Mammalia</taxon>
        <taxon>Eutheria</taxon>
        <taxon>Laurasiatheria</taxon>
        <taxon>Artiodactyla</taxon>
        <taxon>Whippomorpha</taxon>
        <taxon>Cetacea</taxon>
        <taxon>Odontoceti</taxon>
        <taxon>Monodontidae</taxon>
        <taxon>Monodon</taxon>
    </lineage>
</organism>
<feature type="domain" description="RRM" evidence="4">
    <location>
        <begin position="1177"/>
        <end position="1257"/>
    </location>
</feature>
<accession>A0A4U1F431</accession>
<dbReference type="GO" id="GO:0005654">
    <property type="term" value="C:nucleoplasm"/>
    <property type="evidence" value="ECO:0007669"/>
    <property type="project" value="TreeGrafter"/>
</dbReference>
<feature type="region of interest" description="Disordered" evidence="2">
    <location>
        <begin position="1361"/>
        <end position="1553"/>
    </location>
</feature>
<keyword evidence="3" id="KW-0812">Transmembrane</keyword>
<dbReference type="FunFam" id="3.30.70.330:FF:000084">
    <property type="entry name" value="Serine/arginine-rich splicing factor 11 isoform 1"/>
    <property type="match status" value="1"/>
</dbReference>
<keyword evidence="3" id="KW-0472">Membrane</keyword>
<evidence type="ECO:0000259" key="4">
    <source>
        <dbReference type="PROSITE" id="PS50102"/>
    </source>
</evidence>
<evidence type="ECO:0000256" key="1">
    <source>
        <dbReference type="PROSITE-ProRule" id="PRU00176"/>
    </source>
</evidence>
<evidence type="ECO:0000256" key="2">
    <source>
        <dbReference type="SAM" id="MobiDB-lite"/>
    </source>
</evidence>
<dbReference type="PANTHER" id="PTHR32343">
    <property type="entry name" value="SERINE/ARGININE-RICH SPLICING FACTOR"/>
    <property type="match status" value="1"/>
</dbReference>
<dbReference type="SMART" id="SM00360">
    <property type="entry name" value="RRM"/>
    <property type="match status" value="1"/>
</dbReference>
<feature type="compositionally biased region" description="Basic and acidic residues" evidence="2">
    <location>
        <begin position="1492"/>
        <end position="1515"/>
    </location>
</feature>
<sequence>TCHYLLLAPSPSRLSLWNWRPDTQRSSAGEEEKPWYGLKTNGTLITQRFEKLCPVSGTIRDSKRMKIFTKETMRSMDFWMSTNQQQLHIARHLINAHAPVCTRYSVMATANVELWRLAFDPLNNYMNKSRGKVNSKESAIELKRIVLITTGDLFSLNRVLQITGRIIVTFDCGLIASCNYVELKLGCFMDLIHRKAKKKIYFNDFGIIFITITITFITITIFMIIWDYSNHYLDIGGLPYLKLMDKQKQLSNVSRGFPGKARANSPVPLSIWLALEQPRERQKDLLFIIFSERISTLWSLTGSHILVKGDWTEIDVGKTLSLMKPPIQNENQKHYRMKPATMNLGRGDKIEYLIELHMMLLWHQISSISNSSAVNLCPTKKIRHRTLANGDKTLKQLMKPMILLVEMGTAYLFKLCFRVDVHITDFTRSTRNQDAIINDSGFVMAVSVEGQELLPVAVVGLFSTLEVISVVITLLLRISTVVVVDIAGVPVVLSAVKIQISLHYSTNDPMGTIYVTGSRKEWVAKLTDFSTDADGYEKMPISRHKHTHTHLERALHHFNTIPTTRKIPQEEIIFKAFSLCLEHLHLPDRYLFITGHQLHHMMEDPNNVFGVKIPRKAWIHDLYYWQSSKEFSTGINLNVYIYYRFAGNFLYNLNTGSGRLEANPEDRDFAWWGGFISAMLRSCSFINENHIGFNVTLNTRTAKIIQVRATAKPRRTQWSLMQGFSAEYSRKTISQLGSESGKELYLSFSRADMRHVRVNYNMANAQKPIVLHVPCVMKAVARWRHITCQHQLCSPKTGADEFSKETKRAICRKCFPSSAKCINMKKVRVKNNFTKALQTAVLLSLNKWQFLKLVVVLSISGYLHIRWFLPIPASWPEKANIWSEDTENANIWDKDTEAKQPEPHRGVFSISSHPGLPRRANPFHATFGGNVPGVESRGAELLLLSDQMDFSILETATHSLLEKHFQKEVLYSKEAILMLEKARTPGNRNRDPTPARSLEISKGNCTVIFAFCLDKMGKCRLNINRHTLNDTHILGLSACFITLFSFLLLLQTYSWRMDEVPPFWGHGTDGAALSSLHHDYGYRIWVWITPDVPKGYSVRLPTGTDSRTYEEKAIFGDDQCETETSLEATEFRKMHVFMYQADKNNASSAISNTTIVPSTGGPGLSGGPGGGGGRGTKVIQVTNVSPSASSEQMRTLFGSLGKIDELHLFPPDGPPLPFSSRACFVKFHHPDSAVTAQHLTNTTFVDRALIVVPYAEGVIPNETKALSLLAPANAVAGLLPGDRLLPTPNPLTQIGAVPLAALGAPLLVLPLLHLGFLSLAADEWLELMSTVDPKLNHVAARLVSPSLKSDTSSKEIEEAMTRVRRKKNEGTRGQDHVLGGGGFPHLLGTGDHILSQRVDNDPKVQDREDLIPERGVEGQGAHQKTETKRKKTKKRNVLKHHQKVTAQPDVPEVQAERDDDEEAVKKEKKKDKDKERSRDERERSTSNKKKSKDKERERERKSESDKDVKQVKWDYNEEEQGYDSEKEKKEEKKQKEPGSPKTKECSVEKGTGDSLRESKIRKLKYGTYVLSKDSKKFAELYEIKETDSQLLAPPMEESIVMESRKCLKLSLKFLTILLFSTTKQQLGETTSNAEKKDGADFTRMKPYKLKNLAYFIHHYTLPIPST</sequence>
<dbReference type="Pfam" id="PF00076">
    <property type="entry name" value="RRM_1"/>
    <property type="match status" value="1"/>
</dbReference>
<protein>
    <recommendedName>
        <fullName evidence="4">RRM domain-containing protein</fullName>
    </recommendedName>
</protein>
<keyword evidence="1" id="KW-0694">RNA-binding</keyword>
<reference evidence="6" key="1">
    <citation type="journal article" date="2019" name="IScience">
        <title>Narwhal Genome Reveals Long-Term Low Genetic Diversity despite Current Large Abundance Size.</title>
        <authorList>
            <person name="Westbury M.V."/>
            <person name="Petersen B."/>
            <person name="Garde E."/>
            <person name="Heide-Jorgensen M.P."/>
            <person name="Lorenzen E.D."/>
        </authorList>
    </citation>
    <scope>NUCLEOTIDE SEQUENCE [LARGE SCALE GENOMIC DNA]</scope>
</reference>
<dbReference type="GO" id="GO:0003723">
    <property type="term" value="F:RNA binding"/>
    <property type="evidence" value="ECO:0007669"/>
    <property type="project" value="UniProtKB-UniRule"/>
</dbReference>
<dbReference type="Proteomes" id="UP000308365">
    <property type="component" value="Unassembled WGS sequence"/>
</dbReference>
<proteinExistence type="predicted"/>
<dbReference type="InterPro" id="IPR012677">
    <property type="entry name" value="Nucleotide-bd_a/b_plait_sf"/>
</dbReference>
<feature type="compositionally biased region" description="Basic and acidic residues" evidence="2">
    <location>
        <begin position="1470"/>
        <end position="1485"/>
    </location>
</feature>
<dbReference type="InterPro" id="IPR035979">
    <property type="entry name" value="RBD_domain_sf"/>
</dbReference>
<keyword evidence="3" id="KW-1133">Transmembrane helix</keyword>
<evidence type="ECO:0000313" key="6">
    <source>
        <dbReference type="Proteomes" id="UP000308365"/>
    </source>
</evidence>
<comment type="caution">
    <text evidence="5">The sequence shown here is derived from an EMBL/GenBank/DDBJ whole genome shotgun (WGS) entry which is preliminary data.</text>
</comment>
<dbReference type="SUPFAM" id="SSF54928">
    <property type="entry name" value="RNA-binding domain, RBD"/>
    <property type="match status" value="1"/>
</dbReference>
<dbReference type="Gene3D" id="3.30.70.330">
    <property type="match status" value="1"/>
</dbReference>
<name>A0A4U1F431_MONMO</name>